<reference evidence="2 3" key="1">
    <citation type="submission" date="2015-05" db="EMBL/GenBank/DDBJ databases">
        <authorList>
            <person name="Wang D.B."/>
            <person name="Wang M."/>
        </authorList>
    </citation>
    <scope>NUCLEOTIDE SEQUENCE [LARGE SCALE GENOMIC DNA]</scope>
    <source>
        <strain evidence="2">VL1</strain>
    </source>
</reference>
<gene>
    <name evidence="2" type="ORF">BN1708_008515</name>
</gene>
<evidence type="ECO:0000313" key="3">
    <source>
        <dbReference type="Proteomes" id="UP000044602"/>
    </source>
</evidence>
<feature type="region of interest" description="Disordered" evidence="1">
    <location>
        <begin position="1"/>
        <end position="64"/>
    </location>
</feature>
<dbReference type="AlphaFoldDB" id="A0A0G4N549"/>
<dbReference type="EMBL" id="CVQH01026972">
    <property type="protein sequence ID" value="CRK41588.1"/>
    <property type="molecule type" value="Genomic_DNA"/>
</dbReference>
<keyword evidence="3" id="KW-1185">Reference proteome</keyword>
<feature type="compositionally biased region" description="Basic and acidic residues" evidence="1">
    <location>
        <begin position="11"/>
        <end position="23"/>
    </location>
</feature>
<accession>A0A0G4N549</accession>
<protein>
    <submittedName>
        <fullName evidence="2">Uncharacterized protein</fullName>
    </submittedName>
</protein>
<dbReference type="STRING" id="100787.A0A0G4N549"/>
<evidence type="ECO:0000256" key="1">
    <source>
        <dbReference type="SAM" id="MobiDB-lite"/>
    </source>
</evidence>
<feature type="compositionally biased region" description="Polar residues" evidence="1">
    <location>
        <begin position="25"/>
        <end position="39"/>
    </location>
</feature>
<evidence type="ECO:0000313" key="2">
    <source>
        <dbReference type="EMBL" id="CRK41588.1"/>
    </source>
</evidence>
<organism evidence="2 3">
    <name type="scientific">Verticillium longisporum</name>
    <name type="common">Verticillium dahliae var. longisporum</name>
    <dbReference type="NCBI Taxonomy" id="100787"/>
    <lineage>
        <taxon>Eukaryota</taxon>
        <taxon>Fungi</taxon>
        <taxon>Dikarya</taxon>
        <taxon>Ascomycota</taxon>
        <taxon>Pezizomycotina</taxon>
        <taxon>Sordariomycetes</taxon>
        <taxon>Hypocreomycetidae</taxon>
        <taxon>Glomerellales</taxon>
        <taxon>Plectosphaerellaceae</taxon>
        <taxon>Verticillium</taxon>
    </lineage>
</organism>
<sequence>MATRIQTPNGHEYRDPSSGKHPDSPNGNPRQRTTTTSKKQNGRKNSKEEKSTASHFGLQEAEGTQRTYRKGNRYLGRLRILRLSWCLVPDDRVSLLMWYMWIGAACYNSNIPWPEANQSWTQFGQHLSHLMYTDAFPTLRAWRI</sequence>
<proteinExistence type="predicted"/>
<dbReference type="Proteomes" id="UP000044602">
    <property type="component" value="Unassembled WGS sequence"/>
</dbReference>
<name>A0A0G4N549_VERLO</name>